<comment type="catalytic activity">
    <reaction evidence="6">
        <text>precorrin-2 + NAD(+) = sirohydrochlorin + NADH + 2 H(+)</text>
        <dbReference type="Rhea" id="RHEA:15613"/>
        <dbReference type="ChEBI" id="CHEBI:15378"/>
        <dbReference type="ChEBI" id="CHEBI:57540"/>
        <dbReference type="ChEBI" id="CHEBI:57945"/>
        <dbReference type="ChEBI" id="CHEBI:58351"/>
        <dbReference type="ChEBI" id="CHEBI:58827"/>
        <dbReference type="EC" id="1.3.1.76"/>
    </reaction>
</comment>
<dbReference type="SUPFAM" id="SSF75615">
    <property type="entry name" value="Siroheme synthase middle domains-like"/>
    <property type="match status" value="1"/>
</dbReference>
<dbReference type="AlphaFoldDB" id="I9NVS6"/>
<dbReference type="Pfam" id="PF14824">
    <property type="entry name" value="Sirohm_synth_M"/>
    <property type="match status" value="1"/>
</dbReference>
<dbReference type="InterPro" id="IPR028161">
    <property type="entry name" value="Met8-like"/>
</dbReference>
<dbReference type="UniPathway" id="UPA00262">
    <property type="reaction ID" value="UER00222"/>
</dbReference>
<dbReference type="RefSeq" id="WP_007953932.1">
    <property type="nucleotide sequence ID" value="NZ_CP010978.1"/>
</dbReference>
<organism evidence="9 10">
    <name type="scientific">Pelosinus fermentans JBW45</name>
    <dbReference type="NCBI Taxonomy" id="1192197"/>
    <lineage>
        <taxon>Bacteria</taxon>
        <taxon>Bacillati</taxon>
        <taxon>Bacillota</taxon>
        <taxon>Negativicutes</taxon>
        <taxon>Selenomonadales</taxon>
        <taxon>Sporomusaceae</taxon>
        <taxon>Pelosinus</taxon>
    </lineage>
</organism>
<protein>
    <recommendedName>
        <fullName evidence="2">precorrin-2 dehydrogenase</fullName>
        <ecNumber evidence="2">1.3.1.76</ecNumber>
    </recommendedName>
</protein>
<dbReference type="PANTHER" id="PTHR35330">
    <property type="entry name" value="SIROHEME BIOSYNTHESIS PROTEIN MET8"/>
    <property type="match status" value="1"/>
</dbReference>
<dbReference type="InterPro" id="IPR019478">
    <property type="entry name" value="Sirohaem_synthase_dimer_dom"/>
</dbReference>
<accession>I9NVS6</accession>
<evidence type="ECO:0000256" key="4">
    <source>
        <dbReference type="ARBA" id="ARBA00023027"/>
    </source>
</evidence>
<dbReference type="GO" id="GO:0004325">
    <property type="term" value="F:ferrochelatase activity"/>
    <property type="evidence" value="ECO:0007669"/>
    <property type="project" value="InterPro"/>
</dbReference>
<dbReference type="InterPro" id="IPR037115">
    <property type="entry name" value="Sirohaem_synt_dimer_dom_sf"/>
</dbReference>
<proteinExistence type="predicted"/>
<dbReference type="SUPFAM" id="SSF51735">
    <property type="entry name" value="NAD(P)-binding Rossmann-fold domains"/>
    <property type="match status" value="1"/>
</dbReference>
<reference evidence="9 10" key="1">
    <citation type="journal article" date="2015" name="Genome Announc.">
        <title>Complete Genome Sequence of Pelosinus fermentans JBW45, a Member of a Remarkably Competitive Group of Negativicutes in the Firmicutes Phylum.</title>
        <authorList>
            <person name="De Leon K.B."/>
            <person name="Utturkar S.M."/>
            <person name="Camilleri L.B."/>
            <person name="Elias D.A."/>
            <person name="Arkin A.P."/>
            <person name="Fields M.W."/>
            <person name="Brown S.D."/>
            <person name="Wall J.D."/>
        </authorList>
    </citation>
    <scope>NUCLEOTIDE SEQUENCE [LARGE SCALE GENOMIC DNA]</scope>
    <source>
        <strain evidence="9 10">JBW45</strain>
    </source>
</reference>
<dbReference type="Proteomes" id="UP000005361">
    <property type="component" value="Chromosome"/>
</dbReference>
<keyword evidence="5" id="KW-0627">Porphyrin biosynthesis</keyword>
<name>I9NVS6_9FIRM</name>
<evidence type="ECO:0000256" key="2">
    <source>
        <dbReference type="ARBA" id="ARBA00012400"/>
    </source>
</evidence>
<feature type="domain" description="Sirohaem synthase dimerisation" evidence="7">
    <location>
        <begin position="157"/>
        <end position="212"/>
    </location>
</feature>
<evidence type="ECO:0000256" key="1">
    <source>
        <dbReference type="ARBA" id="ARBA00005010"/>
    </source>
</evidence>
<dbReference type="Gene3D" id="3.40.50.720">
    <property type="entry name" value="NAD(P)-binding Rossmann-like Domain"/>
    <property type="match status" value="1"/>
</dbReference>
<dbReference type="GO" id="GO:0043115">
    <property type="term" value="F:precorrin-2 dehydrogenase activity"/>
    <property type="evidence" value="ECO:0007669"/>
    <property type="project" value="UniProtKB-EC"/>
</dbReference>
<dbReference type="NCBIfam" id="TIGR01470">
    <property type="entry name" value="cysG_Nterm"/>
    <property type="match status" value="1"/>
</dbReference>
<keyword evidence="3" id="KW-0560">Oxidoreductase</keyword>
<dbReference type="PANTHER" id="PTHR35330:SF1">
    <property type="entry name" value="SIROHEME BIOSYNTHESIS PROTEIN MET8"/>
    <property type="match status" value="1"/>
</dbReference>
<evidence type="ECO:0000256" key="6">
    <source>
        <dbReference type="ARBA" id="ARBA00047561"/>
    </source>
</evidence>
<dbReference type="InterPro" id="IPR006367">
    <property type="entry name" value="Sirohaem_synthase_N"/>
</dbReference>
<feature type="domain" description="Siroheme synthase central" evidence="8">
    <location>
        <begin position="130"/>
        <end position="151"/>
    </location>
</feature>
<dbReference type="Pfam" id="PF13241">
    <property type="entry name" value="NAD_binding_7"/>
    <property type="match status" value="1"/>
</dbReference>
<keyword evidence="4" id="KW-0520">NAD</keyword>
<evidence type="ECO:0000256" key="5">
    <source>
        <dbReference type="ARBA" id="ARBA00023244"/>
    </source>
</evidence>
<reference evidence="10" key="2">
    <citation type="submission" date="2015-02" db="EMBL/GenBank/DDBJ databases">
        <title>Complete Genome Sequence of Pelosinus fermentans JBW45.</title>
        <authorList>
            <person name="De Leon K.B."/>
            <person name="Utturkar S.M."/>
            <person name="Camilleri L.B."/>
            <person name="Arkin A.P."/>
            <person name="Fields M.W."/>
            <person name="Brown S.D."/>
            <person name="Wall J.D."/>
        </authorList>
    </citation>
    <scope>NUCLEOTIDE SEQUENCE [LARGE SCALE GENOMIC DNA]</scope>
    <source>
        <strain evidence="10">JBW45</strain>
    </source>
</reference>
<dbReference type="STRING" id="1192197.JBW_04489"/>
<evidence type="ECO:0000259" key="7">
    <source>
        <dbReference type="Pfam" id="PF10414"/>
    </source>
</evidence>
<dbReference type="Gene3D" id="3.30.160.110">
    <property type="entry name" value="Siroheme synthase, domain 2"/>
    <property type="match status" value="1"/>
</dbReference>
<sequence length="220" mass="23802">MKDVKNVPCYPINLQIDGRSCMVVGGGSVAQRKVGALLAAGGMVTVVSPALTKQLASLVEDKSIIHIARSYQQGDVNGFFIVICATDSNAVNKWVAEEGMGAGALVNVTDAPELGNFSVPSQISHGDLLLTISTGGKSPALAKKLREELEERYGPEYGIYLELVAKAREQIKERLSTAKERESFWRRTLDQEVIILLKEGKIKEAEAKIKNAIGCTRTQS</sequence>
<evidence type="ECO:0000259" key="8">
    <source>
        <dbReference type="Pfam" id="PF14824"/>
    </source>
</evidence>
<dbReference type="Gene3D" id="1.10.8.210">
    <property type="entry name" value="Sirohaem synthase, dimerisation domain"/>
    <property type="match status" value="1"/>
</dbReference>
<gene>
    <name evidence="9" type="ORF">JBW_04489</name>
</gene>
<dbReference type="InterPro" id="IPR036291">
    <property type="entry name" value="NAD(P)-bd_dom_sf"/>
</dbReference>
<dbReference type="InterPro" id="IPR028281">
    <property type="entry name" value="Sirohaem_synthase_central"/>
</dbReference>
<dbReference type="OrthoDB" id="9773765at2"/>
<dbReference type="GO" id="GO:0019354">
    <property type="term" value="P:siroheme biosynthetic process"/>
    <property type="evidence" value="ECO:0007669"/>
    <property type="project" value="UniProtKB-UniPathway"/>
</dbReference>
<dbReference type="EMBL" id="CP010978">
    <property type="protein sequence ID" value="AJQ29820.1"/>
    <property type="molecule type" value="Genomic_DNA"/>
</dbReference>
<evidence type="ECO:0000313" key="10">
    <source>
        <dbReference type="Proteomes" id="UP000005361"/>
    </source>
</evidence>
<dbReference type="EC" id="1.3.1.76" evidence="2"/>
<dbReference type="HOGENOM" id="CLU_011276_8_1_9"/>
<evidence type="ECO:0000256" key="3">
    <source>
        <dbReference type="ARBA" id="ARBA00023002"/>
    </source>
</evidence>
<comment type="pathway">
    <text evidence="1">Porphyrin-containing compound metabolism; siroheme biosynthesis; sirohydrochlorin from precorrin-2: step 1/1.</text>
</comment>
<evidence type="ECO:0000313" key="9">
    <source>
        <dbReference type="EMBL" id="AJQ29820.1"/>
    </source>
</evidence>
<dbReference type="KEGG" id="pft:JBW_04489"/>
<dbReference type="Pfam" id="PF10414">
    <property type="entry name" value="CysG_dimeriser"/>
    <property type="match status" value="1"/>
</dbReference>